<evidence type="ECO:0008006" key="2">
    <source>
        <dbReference type="Google" id="ProtNLM"/>
    </source>
</evidence>
<dbReference type="InterPro" id="IPR023214">
    <property type="entry name" value="HAD_sf"/>
</dbReference>
<name>A0A131XBG0_9ACAR</name>
<dbReference type="InterPro" id="IPR006439">
    <property type="entry name" value="HAD-SF_hydro_IA"/>
</dbReference>
<dbReference type="InterPro" id="IPR036412">
    <property type="entry name" value="HAD-like_sf"/>
</dbReference>
<dbReference type="SFLD" id="SFLDG01129">
    <property type="entry name" value="C1.5:_HAD__Beta-PGM__Phosphata"/>
    <property type="match status" value="1"/>
</dbReference>
<dbReference type="SFLD" id="SFLDS00003">
    <property type="entry name" value="Haloacid_Dehalogenase"/>
    <property type="match status" value="1"/>
</dbReference>
<organism evidence="1">
    <name type="scientific">Hyalomma excavatum</name>
    <dbReference type="NCBI Taxonomy" id="257692"/>
    <lineage>
        <taxon>Eukaryota</taxon>
        <taxon>Metazoa</taxon>
        <taxon>Ecdysozoa</taxon>
        <taxon>Arthropoda</taxon>
        <taxon>Chelicerata</taxon>
        <taxon>Arachnida</taxon>
        <taxon>Acari</taxon>
        <taxon>Parasitiformes</taxon>
        <taxon>Ixodida</taxon>
        <taxon>Ixodoidea</taxon>
        <taxon>Ixodidae</taxon>
        <taxon>Hyalomminae</taxon>
        <taxon>Hyalomma</taxon>
    </lineage>
</organism>
<dbReference type="GO" id="GO:0005634">
    <property type="term" value="C:nucleus"/>
    <property type="evidence" value="ECO:0007669"/>
    <property type="project" value="TreeGrafter"/>
</dbReference>
<dbReference type="PANTHER" id="PTHR46191:SF2">
    <property type="entry name" value="HALOACID DEHALOGENASE-LIKE HYDROLASE DOMAIN-CONTAINING PROTEIN 3"/>
    <property type="match status" value="1"/>
</dbReference>
<dbReference type="PANTHER" id="PTHR46191">
    <property type="match status" value="1"/>
</dbReference>
<proteinExistence type="evidence at transcript level"/>
<dbReference type="InterPro" id="IPR044924">
    <property type="entry name" value="HAD-SF_hydro_IA_REG-2-like_cap"/>
</dbReference>
<reference evidence="1" key="1">
    <citation type="journal article" date="2017" name="Ticks Tick Borne Dis.">
        <title>An insight into the sialome of Hyalomma excavatum.</title>
        <authorList>
            <person name="Ribeiro J.M."/>
            <person name="Slovak M."/>
            <person name="Francischetti I.M."/>
        </authorList>
    </citation>
    <scope>NUCLEOTIDE SEQUENCE</scope>
    <source>
        <strain evidence="1">Samish</strain>
        <tissue evidence="1">Salivary glands</tissue>
    </source>
</reference>
<accession>A0A131XBG0</accession>
<dbReference type="CDD" id="cd16415">
    <property type="entry name" value="HAD_dREG-2_like"/>
    <property type="match status" value="1"/>
</dbReference>
<dbReference type="EMBL" id="GEFH01004312">
    <property type="protein sequence ID" value="JAP64269.1"/>
    <property type="molecule type" value="mRNA"/>
</dbReference>
<dbReference type="Gene3D" id="3.40.50.1000">
    <property type="entry name" value="HAD superfamily/HAD-like"/>
    <property type="match status" value="1"/>
</dbReference>
<dbReference type="Pfam" id="PF00702">
    <property type="entry name" value="Hydrolase"/>
    <property type="match status" value="1"/>
</dbReference>
<dbReference type="PRINTS" id="PR00413">
    <property type="entry name" value="HADHALOGNASE"/>
</dbReference>
<dbReference type="NCBIfam" id="TIGR01549">
    <property type="entry name" value="HAD-SF-IA-v1"/>
    <property type="match status" value="1"/>
</dbReference>
<dbReference type="InterPro" id="IPR011949">
    <property type="entry name" value="HAD-SF_hydro_IA_REG-2-like"/>
</dbReference>
<dbReference type="AlphaFoldDB" id="A0A131XBG0"/>
<dbReference type="InterPro" id="IPR051828">
    <property type="entry name" value="HAD-like_hydrolase_domain"/>
</dbReference>
<dbReference type="NCBIfam" id="TIGR02252">
    <property type="entry name" value="DREG-2"/>
    <property type="match status" value="1"/>
</dbReference>
<sequence length="254" mass="28414">MASRLRLITFDATNTLLRYKESVGQTYSGVAQLYGVPADPHHVNHKFKIEFKRMMAQHPNFGSDSGMTSQQWWAELVSRTLSGSGTISDSLMTSISRHLYESYRTSECWAPNVGTVETLQRLRQTGRKLGVISNTDERLDSILTGLRLRQYFDFVIASAVVKVQKPSKDIFSLALICASSNERLKPSDALHVGDNIELDYIAAKNAGWNALLLVNDESHRQRALSRGRVIPGEVILQLADIFKVVDAQESRCVT</sequence>
<protein>
    <recommendedName>
        <fullName evidence="2">Reg-2-like protein</fullName>
    </recommendedName>
</protein>
<dbReference type="SUPFAM" id="SSF56784">
    <property type="entry name" value="HAD-like"/>
    <property type="match status" value="1"/>
</dbReference>
<evidence type="ECO:0000313" key="1">
    <source>
        <dbReference type="EMBL" id="JAP64269.1"/>
    </source>
</evidence>
<dbReference type="Gene3D" id="1.10.150.720">
    <property type="entry name" value="Haloacid dehalogenase-like hydrolase"/>
    <property type="match status" value="1"/>
</dbReference>